<reference evidence="6" key="1">
    <citation type="submission" date="2017-11" db="EMBL/GenBank/DDBJ databases">
        <title>Complete Genome Sequence of Kyrpidia sp. Strain EA-1, a thermophilic, hydrogen-oxidizing Bacterium, isolated from the Azores.</title>
        <authorList>
            <person name="Reiner J.E."/>
            <person name="Lapp C.J."/>
            <person name="Bunk B."/>
            <person name="Gescher J."/>
        </authorList>
    </citation>
    <scope>NUCLEOTIDE SEQUENCE [LARGE SCALE GENOMIC DNA]</scope>
    <source>
        <strain evidence="6">EA-1</strain>
    </source>
</reference>
<dbReference type="Pfam" id="PF00501">
    <property type="entry name" value="AMP-binding"/>
    <property type="match status" value="1"/>
</dbReference>
<dbReference type="PANTHER" id="PTHR43201">
    <property type="entry name" value="ACYL-COA SYNTHETASE"/>
    <property type="match status" value="1"/>
</dbReference>
<dbReference type="SUPFAM" id="SSF56801">
    <property type="entry name" value="Acetyl-CoA synthetase-like"/>
    <property type="match status" value="1"/>
</dbReference>
<dbReference type="Gene3D" id="3.30.300.30">
    <property type="match status" value="1"/>
</dbReference>
<dbReference type="PANTHER" id="PTHR43201:SF5">
    <property type="entry name" value="MEDIUM-CHAIN ACYL-COA LIGASE ACSF2, MITOCHONDRIAL"/>
    <property type="match status" value="1"/>
</dbReference>
<proteinExistence type="inferred from homology"/>
<dbReference type="Gene3D" id="3.40.50.12780">
    <property type="entry name" value="N-terminal domain of ligase-like"/>
    <property type="match status" value="1"/>
</dbReference>
<dbReference type="RefSeq" id="WP_100668361.1">
    <property type="nucleotide sequence ID" value="NZ_CP024955.1"/>
</dbReference>
<dbReference type="GO" id="GO:0006631">
    <property type="term" value="P:fatty acid metabolic process"/>
    <property type="evidence" value="ECO:0007669"/>
    <property type="project" value="TreeGrafter"/>
</dbReference>
<evidence type="ECO:0000259" key="4">
    <source>
        <dbReference type="Pfam" id="PF13193"/>
    </source>
</evidence>
<dbReference type="InterPro" id="IPR020845">
    <property type="entry name" value="AMP-binding_CS"/>
</dbReference>
<evidence type="ECO:0000313" key="6">
    <source>
        <dbReference type="Proteomes" id="UP000231932"/>
    </source>
</evidence>
<dbReference type="FunFam" id="3.30.300.30:FF:000008">
    <property type="entry name" value="2,3-dihydroxybenzoate-AMP ligase"/>
    <property type="match status" value="1"/>
</dbReference>
<dbReference type="Proteomes" id="UP000231932">
    <property type="component" value="Chromosome"/>
</dbReference>
<dbReference type="GO" id="GO:0031956">
    <property type="term" value="F:medium-chain fatty acid-CoA ligase activity"/>
    <property type="evidence" value="ECO:0007669"/>
    <property type="project" value="TreeGrafter"/>
</dbReference>
<dbReference type="OrthoDB" id="9765680at2"/>
<dbReference type="InterPro" id="IPR025110">
    <property type="entry name" value="AMP-bd_C"/>
</dbReference>
<feature type="domain" description="AMP-binding enzyme C-terminal" evidence="4">
    <location>
        <begin position="454"/>
        <end position="529"/>
    </location>
</feature>
<dbReference type="InterPro" id="IPR000873">
    <property type="entry name" value="AMP-dep_synth/lig_dom"/>
</dbReference>
<dbReference type="InterPro" id="IPR042099">
    <property type="entry name" value="ANL_N_sf"/>
</dbReference>
<feature type="domain" description="AMP-dependent synthetase/ligase" evidence="3">
    <location>
        <begin position="30"/>
        <end position="402"/>
    </location>
</feature>
<evidence type="ECO:0000256" key="1">
    <source>
        <dbReference type="ARBA" id="ARBA00006432"/>
    </source>
</evidence>
<dbReference type="InterPro" id="IPR045851">
    <property type="entry name" value="AMP-bd_C_sf"/>
</dbReference>
<name>A0A2K8N8D7_9BACL</name>
<accession>A0A2K8N8D7</accession>
<dbReference type="EMBL" id="CP024955">
    <property type="protein sequence ID" value="ATY85594.1"/>
    <property type="molecule type" value="Genomic_DNA"/>
</dbReference>
<dbReference type="Pfam" id="PF13193">
    <property type="entry name" value="AMP-binding_C"/>
    <property type="match status" value="1"/>
</dbReference>
<dbReference type="AlphaFoldDB" id="A0A2K8N8D7"/>
<keyword evidence="2 5" id="KW-0436">Ligase</keyword>
<organism evidence="5 6">
    <name type="scientific">Kyrpidia spormannii</name>
    <dbReference type="NCBI Taxonomy" id="2055160"/>
    <lineage>
        <taxon>Bacteria</taxon>
        <taxon>Bacillati</taxon>
        <taxon>Bacillota</taxon>
        <taxon>Bacilli</taxon>
        <taxon>Bacillales</taxon>
        <taxon>Alicyclobacillaceae</taxon>
        <taxon>Kyrpidia</taxon>
    </lineage>
</organism>
<evidence type="ECO:0000259" key="3">
    <source>
        <dbReference type="Pfam" id="PF00501"/>
    </source>
</evidence>
<evidence type="ECO:0000313" key="5">
    <source>
        <dbReference type="EMBL" id="ATY85594.1"/>
    </source>
</evidence>
<keyword evidence="6" id="KW-1185">Reference proteome</keyword>
<comment type="similarity">
    <text evidence="1">Belongs to the ATP-dependent AMP-binding enzyme family.</text>
</comment>
<protein>
    <submittedName>
        <fullName evidence="5">Cyclohexanecarboxylate-CoA ligase</fullName>
    </submittedName>
</protein>
<dbReference type="KEGG" id="kyr:CVV65_12200"/>
<dbReference type="PROSITE" id="PS00455">
    <property type="entry name" value="AMP_BINDING"/>
    <property type="match status" value="1"/>
</dbReference>
<evidence type="ECO:0000256" key="2">
    <source>
        <dbReference type="ARBA" id="ARBA00022598"/>
    </source>
</evidence>
<sequence length="549" mass="61923">MGFETLLTREQIERYTREGYWGSKVITDFLDEAAEKTPDKLAAVDGRSRYTYRELRQLVDRCALGFLELGVRPGDVVSFQLPNWNEWVIAHFAATRIGAISNPLVPIYRDREIRFMLGLAEPKIMVIPDRFRNFSYPEMMERLRPSMPFLRHILVVGDEVPLGQESWKTFMETKWEKIRDPGELAALRPDANEVTELIFTSGTTGEPKGVLHTHNTVISTDVLTARLLNFDADTVIHMASTFAHQTGFLYGPRLVTYLGSTGIYQDIWNVDRFVEMVEEFGIHMTMGATPFLHDLVRAPNLDQHDLSSLRVFICAGAPIPRPLLREARKRLPGVAVLGGWGQTEDALVTLSRMGDSEEKITSTDGLPVPGMEVRVVDGSGRLLPPGQPGRLQCKGPFLFVGYAKRLELTRASFDGEWFDTGDFAVIDEEGYVSIEGRAKDIIIRGGENIPVTYVENVLHEHPDIEQVAIVAMPDPHLQERACAFVILKSGATLTLADLQQFLQEKGVAKPYWPERVEVVDEFPRTASGKIQKFKLREEIARQLQREGEQ</sequence>
<gene>
    <name evidence="5" type="ORF">CVV65_12200</name>
</gene>